<evidence type="ECO:0000256" key="2">
    <source>
        <dbReference type="SAM" id="MobiDB-lite"/>
    </source>
</evidence>
<feature type="compositionally biased region" description="Low complexity" evidence="2">
    <location>
        <begin position="296"/>
        <end position="307"/>
    </location>
</feature>
<feature type="region of interest" description="Disordered" evidence="2">
    <location>
        <begin position="467"/>
        <end position="486"/>
    </location>
</feature>
<feature type="compositionally biased region" description="Basic and acidic residues" evidence="2">
    <location>
        <begin position="313"/>
        <end position="332"/>
    </location>
</feature>
<dbReference type="Gene3D" id="3.40.220.10">
    <property type="entry name" value="Leucine Aminopeptidase, subunit E, domain 1"/>
    <property type="match status" value="1"/>
</dbReference>
<keyword evidence="1" id="KW-0175">Coiled coil</keyword>
<accession>A0AAN8ETC6</accession>
<reference evidence="4 5" key="1">
    <citation type="submission" date="2022-12" db="EMBL/GenBank/DDBJ databases">
        <title>Genomic features and morphological characterization of a novel Knufia sp. strain isolated from spacecraft assembly facility.</title>
        <authorList>
            <person name="Teixeira M."/>
            <person name="Chander A.M."/>
            <person name="Stajich J.E."/>
            <person name="Venkateswaran K."/>
        </authorList>
    </citation>
    <scope>NUCLEOTIDE SEQUENCE [LARGE SCALE GENOMIC DNA]</scope>
    <source>
        <strain evidence="4 5">FJI-L2-BK-P2</strain>
    </source>
</reference>
<protein>
    <recommendedName>
        <fullName evidence="3">Macro domain-containing protein</fullName>
    </recommendedName>
</protein>
<dbReference type="SMART" id="SM00506">
    <property type="entry name" value="A1pp"/>
    <property type="match status" value="1"/>
</dbReference>
<proteinExistence type="predicted"/>
<dbReference type="InterPro" id="IPR043472">
    <property type="entry name" value="Macro_dom-like"/>
</dbReference>
<dbReference type="SUPFAM" id="SSF52949">
    <property type="entry name" value="Macro domain-like"/>
    <property type="match status" value="1"/>
</dbReference>
<evidence type="ECO:0000313" key="5">
    <source>
        <dbReference type="Proteomes" id="UP001316803"/>
    </source>
</evidence>
<sequence>MASLKKLASIPSLTQLYRSGRILPTTSSNGQAANQEKNDKICTIQYDITKLEVDAIVNAANTSLLGGGGVDGAIHRAAGPKLLAECRTLKGCATGSAKITDAYNLPCKKVIHTVGPVYDSQQKSEPLLRGCYRTALELAAQNDCKSIAFSAISTGIYGYPSDEAAETALDEVKTFLNKDEGQKIEKVIFCNFMQKDVDAYDDAMPHIFPPTEDDKTQKVRSLWDTSSDSETENEVNSQKKAPAAHDSRHKSTSSNQGTVAGVETKTDDGNDQSSKHTTERRRGSTSDAASTADNRSSASTGSGDGASVEPDDSETRGRPEPSESRVNNEARSRGPSYNPRSRSWWDSCNPRWSLCDPTTSVWICNSVQPLSEGIKVGSENNVHLENVQGSEAPMGVKEQTVLTPRTSDKAQQADLSSLTPAATLSDIEIKVHDALRGTRENLLSTLTKTREDCAQLTKKYDEMQLSNKTLGDEVDSLGSDSQTADK</sequence>
<comment type="caution">
    <text evidence="4">The sequence shown here is derived from an EMBL/GenBank/DDBJ whole genome shotgun (WGS) entry which is preliminary data.</text>
</comment>
<keyword evidence="5" id="KW-1185">Reference proteome</keyword>
<dbReference type="InterPro" id="IPR002589">
    <property type="entry name" value="Macro_dom"/>
</dbReference>
<feature type="compositionally biased region" description="Basic and acidic residues" evidence="2">
    <location>
        <begin position="264"/>
        <end position="284"/>
    </location>
</feature>
<dbReference type="NCBIfam" id="NF001664">
    <property type="entry name" value="PRK00431.1-6"/>
    <property type="match status" value="1"/>
</dbReference>
<name>A0AAN8ETC6_9EURO</name>
<organism evidence="4 5">
    <name type="scientific">Knufia fluminis</name>
    <dbReference type="NCBI Taxonomy" id="191047"/>
    <lineage>
        <taxon>Eukaryota</taxon>
        <taxon>Fungi</taxon>
        <taxon>Dikarya</taxon>
        <taxon>Ascomycota</taxon>
        <taxon>Pezizomycotina</taxon>
        <taxon>Eurotiomycetes</taxon>
        <taxon>Chaetothyriomycetidae</taxon>
        <taxon>Chaetothyriales</taxon>
        <taxon>Trichomeriaceae</taxon>
        <taxon>Knufia</taxon>
    </lineage>
</organism>
<feature type="coiled-coil region" evidence="1">
    <location>
        <begin position="439"/>
        <end position="466"/>
    </location>
</feature>
<dbReference type="EMBL" id="JAKLMC020000001">
    <property type="protein sequence ID" value="KAK5958448.1"/>
    <property type="molecule type" value="Genomic_DNA"/>
</dbReference>
<gene>
    <name evidence="4" type="ORF">OHC33_000291</name>
</gene>
<evidence type="ECO:0000313" key="4">
    <source>
        <dbReference type="EMBL" id="KAK5958448.1"/>
    </source>
</evidence>
<dbReference type="AlphaFoldDB" id="A0AAN8ETC6"/>
<dbReference type="PROSITE" id="PS51154">
    <property type="entry name" value="MACRO"/>
    <property type="match status" value="1"/>
</dbReference>
<dbReference type="Pfam" id="PF01661">
    <property type="entry name" value="Macro"/>
    <property type="match status" value="1"/>
</dbReference>
<feature type="domain" description="Macro" evidence="3">
    <location>
        <begin position="28"/>
        <end position="208"/>
    </location>
</feature>
<feature type="region of interest" description="Disordered" evidence="2">
    <location>
        <begin position="204"/>
        <end position="343"/>
    </location>
</feature>
<evidence type="ECO:0000256" key="1">
    <source>
        <dbReference type="SAM" id="Coils"/>
    </source>
</evidence>
<dbReference type="PANTHER" id="PTHR11106:SF27">
    <property type="entry name" value="MACRO DOMAIN-CONTAINING PROTEIN"/>
    <property type="match status" value="1"/>
</dbReference>
<dbReference type="CDD" id="cd02908">
    <property type="entry name" value="Macro_OAADPr_deacetylase"/>
    <property type="match status" value="1"/>
</dbReference>
<dbReference type="PANTHER" id="PTHR11106">
    <property type="entry name" value="GANGLIOSIDE INDUCED DIFFERENTIATION ASSOCIATED PROTEIN 2-RELATED"/>
    <property type="match status" value="1"/>
</dbReference>
<dbReference type="Proteomes" id="UP001316803">
    <property type="component" value="Unassembled WGS sequence"/>
</dbReference>
<evidence type="ECO:0000259" key="3">
    <source>
        <dbReference type="PROSITE" id="PS51154"/>
    </source>
</evidence>
<feature type="compositionally biased region" description="Polar residues" evidence="2">
    <location>
        <begin position="285"/>
        <end position="295"/>
    </location>
</feature>